<sequence length="495" mass="55554">MRTGKTERILILLFSAGAALSWAILLGWIVPAFQETKKICLLAVALLVCAFLCFRILKRLEDRPGLLPGISVVFFVLISTGLCYAGKELRVYPGWDFGSVYMGAVEIAEDGFFSGDSNWYFTTYPNNLAVCLFLGAIFKALGGLCSYITLGVLVNIFMIDLGLLCMYALAEELYGRAEACFSLLAAGLFLPFYMHTPIFYTDTFALPFVSGTLLLFVKRRRKTDGDVKPWMAAAAGVLAAVGFKMKGSLGVLLVAMLLFVWLEREKLTRKWQQSVLLLVPFLLVTGLITTVPRMLPIMDASDAEKNEFPLEHWLALGLTGSGGYNADVYFMTASVEGKAEKQAVDRAYVEEKLKEYGVSGMWTHLKEKEIFTWGDGVYFAPEKLKREPLKESWLHAYVLYDGARYASTYRYCNAYQLLLMLGILASFLKNFLKKGACRREVLLQLSVFGIFAFLLFWETRSRYLVNFVPVFILLGIDVLRSVGLQGTEKKRNEKA</sequence>
<keyword evidence="7 8" id="KW-0472">Membrane</keyword>
<dbReference type="InterPro" id="IPR038731">
    <property type="entry name" value="RgtA/B/C-like"/>
</dbReference>
<evidence type="ECO:0000256" key="6">
    <source>
        <dbReference type="ARBA" id="ARBA00022989"/>
    </source>
</evidence>
<organism evidence="10 11">
    <name type="scientific">Anaerosacchariphilus hominis</name>
    <dbReference type="NCBI Taxonomy" id="2763017"/>
    <lineage>
        <taxon>Bacteria</taxon>
        <taxon>Bacillati</taxon>
        <taxon>Bacillota</taxon>
        <taxon>Clostridia</taxon>
        <taxon>Lachnospirales</taxon>
        <taxon>Lachnospiraceae</taxon>
        <taxon>Anaerosacchariphilus</taxon>
    </lineage>
</organism>
<dbReference type="PANTHER" id="PTHR33908:SF11">
    <property type="entry name" value="MEMBRANE PROTEIN"/>
    <property type="match status" value="1"/>
</dbReference>
<dbReference type="EMBL" id="JACOOR010000006">
    <property type="protein sequence ID" value="MBC5660345.1"/>
    <property type="molecule type" value="Genomic_DNA"/>
</dbReference>
<feature type="transmembrane region" description="Helical" evidence="8">
    <location>
        <begin position="119"/>
        <end position="138"/>
    </location>
</feature>
<dbReference type="GO" id="GO:0016763">
    <property type="term" value="F:pentosyltransferase activity"/>
    <property type="evidence" value="ECO:0007669"/>
    <property type="project" value="TreeGrafter"/>
</dbReference>
<evidence type="ECO:0000256" key="1">
    <source>
        <dbReference type="ARBA" id="ARBA00004651"/>
    </source>
</evidence>
<feature type="transmembrane region" description="Helical" evidence="8">
    <location>
        <begin position="36"/>
        <end position="54"/>
    </location>
</feature>
<keyword evidence="2" id="KW-1003">Cell membrane</keyword>
<feature type="transmembrane region" description="Helical" evidence="8">
    <location>
        <begin position="229"/>
        <end position="262"/>
    </location>
</feature>
<keyword evidence="5 8" id="KW-0812">Transmembrane</keyword>
<keyword evidence="6 8" id="KW-1133">Transmembrane helix</keyword>
<dbReference type="GO" id="GO:0009103">
    <property type="term" value="P:lipopolysaccharide biosynthetic process"/>
    <property type="evidence" value="ECO:0007669"/>
    <property type="project" value="UniProtKB-ARBA"/>
</dbReference>
<proteinExistence type="predicted"/>
<evidence type="ECO:0000259" key="9">
    <source>
        <dbReference type="Pfam" id="PF13231"/>
    </source>
</evidence>
<dbReference type="GO" id="GO:0005886">
    <property type="term" value="C:plasma membrane"/>
    <property type="evidence" value="ECO:0007669"/>
    <property type="project" value="UniProtKB-SubCell"/>
</dbReference>
<feature type="transmembrane region" description="Helical" evidence="8">
    <location>
        <begin position="274"/>
        <end position="295"/>
    </location>
</feature>
<feature type="transmembrane region" description="Helical" evidence="8">
    <location>
        <begin position="441"/>
        <end position="457"/>
    </location>
</feature>
<feature type="transmembrane region" description="Helical" evidence="8">
    <location>
        <begin position="9"/>
        <end position="30"/>
    </location>
</feature>
<dbReference type="AlphaFoldDB" id="A0A923LCZ3"/>
<comment type="subcellular location">
    <subcellularLocation>
        <location evidence="1">Cell membrane</location>
        <topology evidence="1">Multi-pass membrane protein</topology>
    </subcellularLocation>
</comment>
<feature type="transmembrane region" description="Helical" evidence="8">
    <location>
        <begin position="463"/>
        <end position="482"/>
    </location>
</feature>
<feature type="transmembrane region" description="Helical" evidence="8">
    <location>
        <begin position="198"/>
        <end position="217"/>
    </location>
</feature>
<evidence type="ECO:0000256" key="8">
    <source>
        <dbReference type="SAM" id="Phobius"/>
    </source>
</evidence>
<evidence type="ECO:0000256" key="2">
    <source>
        <dbReference type="ARBA" id="ARBA00022475"/>
    </source>
</evidence>
<name>A0A923LCZ3_9FIRM</name>
<evidence type="ECO:0000313" key="11">
    <source>
        <dbReference type="Proteomes" id="UP000649345"/>
    </source>
</evidence>
<feature type="transmembrane region" description="Helical" evidence="8">
    <location>
        <begin position="66"/>
        <end position="87"/>
    </location>
</feature>
<evidence type="ECO:0000256" key="7">
    <source>
        <dbReference type="ARBA" id="ARBA00023136"/>
    </source>
</evidence>
<accession>A0A923LCZ3</accession>
<keyword evidence="4" id="KW-0808">Transferase</keyword>
<dbReference type="RefSeq" id="WP_186872422.1">
    <property type="nucleotide sequence ID" value="NZ_JACOOR010000006.1"/>
</dbReference>
<dbReference type="InterPro" id="IPR050297">
    <property type="entry name" value="LipidA_mod_glycosyltrf_83"/>
</dbReference>
<evidence type="ECO:0000256" key="4">
    <source>
        <dbReference type="ARBA" id="ARBA00022679"/>
    </source>
</evidence>
<keyword evidence="3" id="KW-0328">Glycosyltransferase</keyword>
<dbReference type="Proteomes" id="UP000649345">
    <property type="component" value="Unassembled WGS sequence"/>
</dbReference>
<gene>
    <name evidence="10" type="ORF">H8S44_11230</name>
</gene>
<reference evidence="10" key="1">
    <citation type="submission" date="2020-08" db="EMBL/GenBank/DDBJ databases">
        <title>Genome public.</title>
        <authorList>
            <person name="Liu C."/>
            <person name="Sun Q."/>
        </authorList>
    </citation>
    <scope>NUCLEOTIDE SEQUENCE</scope>
    <source>
        <strain evidence="10">NSJ-68</strain>
    </source>
</reference>
<protein>
    <submittedName>
        <fullName evidence="10">Glycosyltransferase family 39 protein</fullName>
    </submittedName>
</protein>
<dbReference type="PANTHER" id="PTHR33908">
    <property type="entry name" value="MANNOSYLTRANSFERASE YKCB-RELATED"/>
    <property type="match status" value="1"/>
</dbReference>
<evidence type="ECO:0000313" key="10">
    <source>
        <dbReference type="EMBL" id="MBC5660345.1"/>
    </source>
</evidence>
<evidence type="ECO:0000256" key="3">
    <source>
        <dbReference type="ARBA" id="ARBA00022676"/>
    </source>
</evidence>
<keyword evidence="11" id="KW-1185">Reference proteome</keyword>
<evidence type="ECO:0000256" key="5">
    <source>
        <dbReference type="ARBA" id="ARBA00022692"/>
    </source>
</evidence>
<comment type="caution">
    <text evidence="10">The sequence shown here is derived from an EMBL/GenBank/DDBJ whole genome shotgun (WGS) entry which is preliminary data.</text>
</comment>
<dbReference type="Pfam" id="PF13231">
    <property type="entry name" value="PMT_2"/>
    <property type="match status" value="1"/>
</dbReference>
<feature type="transmembrane region" description="Helical" evidence="8">
    <location>
        <begin position="150"/>
        <end position="170"/>
    </location>
</feature>
<feature type="domain" description="Glycosyltransferase RgtA/B/C/D-like" evidence="9">
    <location>
        <begin position="152"/>
        <end position="282"/>
    </location>
</feature>